<keyword evidence="3" id="KW-1185">Reference proteome</keyword>
<comment type="caution">
    <text evidence="2">The sequence shown here is derived from an EMBL/GenBank/DDBJ whole genome shotgun (WGS) entry which is preliminary data.</text>
</comment>
<reference evidence="2" key="1">
    <citation type="submission" date="2023-03" db="EMBL/GenBank/DDBJ databases">
        <title>Stygiobacter electus gen. nov., sp. nov., facultatively anaerobic thermotolerant bacterium of the class Ignavibacteria from a well of Yessentuki mineral water deposit.</title>
        <authorList>
            <person name="Podosokorskaya O.A."/>
            <person name="Elcheninov A.G."/>
            <person name="Petrova N.F."/>
            <person name="Zavarzina D.G."/>
            <person name="Kublanov I.V."/>
            <person name="Merkel A.Y."/>
        </authorList>
    </citation>
    <scope>NUCLEOTIDE SEQUENCE</scope>
    <source>
        <strain evidence="2">09-Me</strain>
    </source>
</reference>
<organism evidence="2 3">
    <name type="scientific">Stygiobacter electus</name>
    <dbReference type="NCBI Taxonomy" id="3032292"/>
    <lineage>
        <taxon>Bacteria</taxon>
        <taxon>Pseudomonadati</taxon>
        <taxon>Ignavibacteriota</taxon>
        <taxon>Ignavibacteria</taxon>
        <taxon>Ignavibacteriales</taxon>
        <taxon>Melioribacteraceae</taxon>
        <taxon>Stygiobacter</taxon>
    </lineage>
</organism>
<feature type="transmembrane region" description="Helical" evidence="1">
    <location>
        <begin position="30"/>
        <end position="50"/>
    </location>
</feature>
<sequence>MIFALFLSLLSDDRVLQYLRMMNHNWAPDALILTISILTGAVFIKVFQSFPRQITKEDVKSVFPKGKILSGYVTQSAKNNTWFIFPVILLGVALIVSLDLMNVFILITASIALYVNFKKSSQSEKDKILWIFWGVLTYTFLVIIHLLINYFNPESSNTITLLISMLKNFVLVCSLLMSLFFSNAFDTGVLIRRTLVDSFIFIMIVLIYNTMEHYFLHWLSHELEISDALLSSLLSGIFVLAFNPLHHKFMNYMGKKVKKHPDGKTERRDYLDSINPDF</sequence>
<keyword evidence="1" id="KW-0812">Transmembrane</keyword>
<feature type="transmembrane region" description="Helical" evidence="1">
    <location>
        <begin position="83"/>
        <end position="116"/>
    </location>
</feature>
<dbReference type="AlphaFoldDB" id="A0AAE3P1G3"/>
<evidence type="ECO:0000256" key="1">
    <source>
        <dbReference type="SAM" id="Phobius"/>
    </source>
</evidence>
<evidence type="ECO:0000313" key="2">
    <source>
        <dbReference type="EMBL" id="MDF1612574.1"/>
    </source>
</evidence>
<keyword evidence="1" id="KW-1133">Transmembrane helix</keyword>
<feature type="transmembrane region" description="Helical" evidence="1">
    <location>
        <begin position="160"/>
        <end position="182"/>
    </location>
</feature>
<gene>
    <name evidence="2" type="ORF">P0M35_10460</name>
</gene>
<name>A0AAE3P1G3_9BACT</name>
<proteinExistence type="predicted"/>
<dbReference type="Proteomes" id="UP001221302">
    <property type="component" value="Unassembled WGS sequence"/>
</dbReference>
<protein>
    <submittedName>
        <fullName evidence="2">Uncharacterized protein</fullName>
    </submittedName>
</protein>
<dbReference type="EMBL" id="JARGDL010000015">
    <property type="protein sequence ID" value="MDF1612574.1"/>
    <property type="molecule type" value="Genomic_DNA"/>
</dbReference>
<feature type="transmembrane region" description="Helical" evidence="1">
    <location>
        <begin position="128"/>
        <end position="148"/>
    </location>
</feature>
<accession>A0AAE3P1G3</accession>
<dbReference type="RefSeq" id="WP_321536345.1">
    <property type="nucleotide sequence ID" value="NZ_JARGDL010000015.1"/>
</dbReference>
<evidence type="ECO:0000313" key="3">
    <source>
        <dbReference type="Proteomes" id="UP001221302"/>
    </source>
</evidence>
<feature type="transmembrane region" description="Helical" evidence="1">
    <location>
        <begin position="228"/>
        <end position="246"/>
    </location>
</feature>
<keyword evidence="1" id="KW-0472">Membrane</keyword>
<feature type="transmembrane region" description="Helical" evidence="1">
    <location>
        <begin position="194"/>
        <end position="216"/>
    </location>
</feature>